<dbReference type="PANTHER" id="PTHR22808:SF1">
    <property type="entry name" value="RNA CYTOSINE-C(5)-METHYLTRANSFERASE NSUN2-RELATED"/>
    <property type="match status" value="1"/>
</dbReference>
<dbReference type="GO" id="GO:0005634">
    <property type="term" value="C:nucleus"/>
    <property type="evidence" value="ECO:0007669"/>
    <property type="project" value="UniProtKB-SubCell"/>
</dbReference>
<dbReference type="GO" id="GO:0016428">
    <property type="term" value="F:tRNA (cytidine-5-)-methyltransferase activity"/>
    <property type="evidence" value="ECO:0007669"/>
    <property type="project" value="InterPro"/>
</dbReference>
<comment type="subcellular location">
    <subcellularLocation>
        <location evidence="1">Nucleus</location>
    </subcellularLocation>
</comment>
<dbReference type="PRINTS" id="PR02008">
    <property type="entry name" value="RCMTFAMILY"/>
</dbReference>
<keyword evidence="3" id="KW-0820">tRNA-binding</keyword>
<feature type="compositionally biased region" description="Basic residues" evidence="11">
    <location>
        <begin position="1"/>
        <end position="10"/>
    </location>
</feature>
<dbReference type="InterPro" id="IPR029063">
    <property type="entry name" value="SAM-dependent_MTases_sf"/>
</dbReference>
<dbReference type="GO" id="GO:0005737">
    <property type="term" value="C:cytoplasm"/>
    <property type="evidence" value="ECO:0007669"/>
    <property type="project" value="TreeGrafter"/>
</dbReference>
<evidence type="ECO:0000256" key="3">
    <source>
        <dbReference type="ARBA" id="ARBA00022555"/>
    </source>
</evidence>
<protein>
    <recommendedName>
        <fullName evidence="2">tRNA (cytosine(34)-C(5))-methyltransferase</fullName>
        <ecNumber evidence="2">2.1.1.203</ecNumber>
    </recommendedName>
</protein>
<dbReference type="CTD" id="54888"/>
<feature type="binding site" evidence="10">
    <location>
        <position position="250"/>
    </location>
    <ligand>
        <name>S-adenosyl-L-methionine</name>
        <dbReference type="ChEBI" id="CHEBI:59789"/>
    </ligand>
</feature>
<feature type="compositionally biased region" description="Basic and acidic residues" evidence="11">
    <location>
        <begin position="13"/>
        <end position="27"/>
    </location>
</feature>
<dbReference type="PRINTS" id="PR02011">
    <property type="entry name" value="RCMTNCL1"/>
</dbReference>
<dbReference type="SUPFAM" id="SSF53335">
    <property type="entry name" value="S-adenosyl-L-methionine-dependent methyltransferases"/>
    <property type="match status" value="1"/>
</dbReference>
<sequence>MVHKRKRKNQAKVGRDDRDTERRQASYEDLVKENGNFDRYYRAQKLVGSDEEWSQMIECLKSDLPAAFRITSGLPETNFLLKIVQGKYFADLLKDTEATAPLRIPWYPEGLAWQLDMSRVKIRKFDEYKRLHKFLISECDNGNISRQETVSMIPPVVLDIQPGHKVLDMCAAPGSKTAQIIEMLHRGEDKVPNGLVIANDVDNKRCYMLMHQAKRLRSSCLMVVNHDASQLPNLKLSDGEVLKYDRVLCDVPCTGDGTLRKNGDLWRKWNTANGNSIHGLQVRIARRGLEMLAVGGLMVYSTCSLNPVENEAVIARLLDDCGDAVEIVDVRDRLPGLKSNPGLKSWKVASKEVDIFDSYDQVPENLRTQITPKLFPPETEIAEKFHLERCLRILPHLQDTGGFFVVVLRKLKLLPWESQKNQVEPQETGEQIEGDEVEATNKPHPEKINRKVKKPKGYKEDPYVFIDPKDESIVHTGKFYELAEDFPAAQLLCRSTEGQKRNIYLVSKLVQQVLQSNENRLKVINTGVRVFSRAEGREELGCDFRIAQEGLSTMMPYVGEARKLRLSFEDTKVMLKHEFPLETQYSEGLKLKLENLAKGCVILTYTSCQGEAEEFDVSFSGRLGKATLRCYIAKQERPHYLRLCGLDDSEECESVLERDKKAADENSNTEEATSRGDLNGNPEKKSRLEEVISV</sequence>
<comment type="similarity">
    <text evidence="10">Belongs to the class I-like SAM-binding methyltransferase superfamily. RsmB/NOP family.</text>
</comment>
<dbReference type="KEGG" id="goe:100897792"/>
<dbReference type="Gene3D" id="3.40.50.150">
    <property type="entry name" value="Vaccinia Virus protein VP39"/>
    <property type="match status" value="1"/>
</dbReference>
<dbReference type="InterPro" id="IPR023270">
    <property type="entry name" value="RCMT_NCL1"/>
</dbReference>
<feature type="binding site" evidence="10">
    <location>
        <position position="200"/>
    </location>
    <ligand>
        <name>S-adenosyl-L-methionine</name>
        <dbReference type="ChEBI" id="CHEBI:59789"/>
    </ligand>
</feature>
<name>A0AAJ7SHZ7_9ACAR</name>
<dbReference type="PROSITE" id="PS51686">
    <property type="entry name" value="SAM_MT_RSMB_NOP"/>
    <property type="match status" value="1"/>
</dbReference>
<dbReference type="RefSeq" id="XP_028968425.1">
    <property type="nucleotide sequence ID" value="XM_029112592.1"/>
</dbReference>
<evidence type="ECO:0000256" key="11">
    <source>
        <dbReference type="SAM" id="MobiDB-lite"/>
    </source>
</evidence>
<evidence type="ECO:0000256" key="8">
    <source>
        <dbReference type="ARBA" id="ARBA00022884"/>
    </source>
</evidence>
<dbReference type="Pfam" id="PF25376">
    <property type="entry name" value="Pre-PUA_NSUN2"/>
    <property type="match status" value="1"/>
</dbReference>
<organism evidence="13 14">
    <name type="scientific">Galendromus occidentalis</name>
    <name type="common">western predatory mite</name>
    <dbReference type="NCBI Taxonomy" id="34638"/>
    <lineage>
        <taxon>Eukaryota</taxon>
        <taxon>Metazoa</taxon>
        <taxon>Ecdysozoa</taxon>
        <taxon>Arthropoda</taxon>
        <taxon>Chelicerata</taxon>
        <taxon>Arachnida</taxon>
        <taxon>Acari</taxon>
        <taxon>Parasitiformes</taxon>
        <taxon>Mesostigmata</taxon>
        <taxon>Gamasina</taxon>
        <taxon>Phytoseioidea</taxon>
        <taxon>Phytoseiidae</taxon>
        <taxon>Typhlodrominae</taxon>
        <taxon>Galendromus</taxon>
    </lineage>
</organism>
<dbReference type="Proteomes" id="UP000694867">
    <property type="component" value="Unplaced"/>
</dbReference>
<keyword evidence="8 10" id="KW-0694">RNA-binding</keyword>
<evidence type="ECO:0000256" key="7">
    <source>
        <dbReference type="ARBA" id="ARBA00022694"/>
    </source>
</evidence>
<feature type="compositionally biased region" description="Basic and acidic residues" evidence="11">
    <location>
        <begin position="682"/>
        <end position="694"/>
    </location>
</feature>
<keyword evidence="13" id="KW-1185">Reference proteome</keyword>
<evidence type="ECO:0000256" key="5">
    <source>
        <dbReference type="ARBA" id="ARBA00022679"/>
    </source>
</evidence>
<accession>A0AAJ7SHZ7</accession>
<proteinExistence type="inferred from homology"/>
<feature type="domain" description="SAM-dependent MTase RsmB/NOP-type" evidence="12">
    <location>
        <begin position="56"/>
        <end position="411"/>
    </location>
</feature>
<dbReference type="InterPro" id="IPR049560">
    <property type="entry name" value="MeTrfase_RsmB-F_NOP2_cat"/>
</dbReference>
<evidence type="ECO:0000313" key="14">
    <source>
        <dbReference type="RefSeq" id="XP_028968425.1"/>
    </source>
</evidence>
<evidence type="ECO:0000256" key="2">
    <source>
        <dbReference type="ARBA" id="ARBA00012629"/>
    </source>
</evidence>
<dbReference type="InterPro" id="IPR001678">
    <property type="entry name" value="MeTrfase_RsmB-F_NOP2_dom"/>
</dbReference>
<dbReference type="InterPro" id="IPR057285">
    <property type="entry name" value="Pre-PUA_NSUN2"/>
</dbReference>
<evidence type="ECO:0000313" key="13">
    <source>
        <dbReference type="Proteomes" id="UP000694867"/>
    </source>
</evidence>
<keyword evidence="7" id="KW-0819">tRNA processing</keyword>
<feature type="region of interest" description="Disordered" evidence="11">
    <location>
        <begin position="657"/>
        <end position="694"/>
    </location>
</feature>
<feature type="region of interest" description="Disordered" evidence="11">
    <location>
        <begin position="1"/>
        <end position="27"/>
    </location>
</feature>
<keyword evidence="6 10" id="KW-0949">S-adenosyl-L-methionine</keyword>
<feature type="active site" description="Nucleophile" evidence="10">
    <location>
        <position position="303"/>
    </location>
</feature>
<keyword evidence="4 10" id="KW-0489">Methyltransferase</keyword>
<dbReference type="InterPro" id="IPR057286">
    <property type="entry name" value="PUA_NSUN2"/>
</dbReference>
<dbReference type="Pfam" id="PF25378">
    <property type="entry name" value="PUA_NSUN2"/>
    <property type="match status" value="1"/>
</dbReference>
<dbReference type="InterPro" id="IPR023267">
    <property type="entry name" value="RCMT"/>
</dbReference>
<dbReference type="AlphaFoldDB" id="A0AAJ7SHZ7"/>
<dbReference type="GeneID" id="100897792"/>
<evidence type="ECO:0000256" key="6">
    <source>
        <dbReference type="ARBA" id="ARBA00022691"/>
    </source>
</evidence>
<gene>
    <name evidence="14" type="primary">LOC100897792</name>
</gene>
<evidence type="ECO:0000256" key="4">
    <source>
        <dbReference type="ARBA" id="ARBA00022603"/>
    </source>
</evidence>
<evidence type="ECO:0000256" key="9">
    <source>
        <dbReference type="ARBA" id="ARBA00023242"/>
    </source>
</evidence>
<dbReference type="PANTHER" id="PTHR22808">
    <property type="entry name" value="NCL1 YEAST -RELATED NOL1/NOP2/FMU SUN DOMAIN-CONTAINING"/>
    <property type="match status" value="1"/>
</dbReference>
<dbReference type="GO" id="GO:0000049">
    <property type="term" value="F:tRNA binding"/>
    <property type="evidence" value="ECO:0007669"/>
    <property type="project" value="UniProtKB-KW"/>
</dbReference>
<feature type="binding site" evidence="10">
    <location>
        <begin position="170"/>
        <end position="176"/>
    </location>
    <ligand>
        <name>S-adenosyl-L-methionine</name>
        <dbReference type="ChEBI" id="CHEBI:59789"/>
    </ligand>
</feature>
<evidence type="ECO:0000259" key="12">
    <source>
        <dbReference type="PROSITE" id="PS51686"/>
    </source>
</evidence>
<evidence type="ECO:0000256" key="10">
    <source>
        <dbReference type="PROSITE-ProRule" id="PRU01023"/>
    </source>
</evidence>
<feature type="binding site" evidence="10">
    <location>
        <position position="227"/>
    </location>
    <ligand>
        <name>S-adenosyl-L-methionine</name>
        <dbReference type="ChEBI" id="CHEBI:59789"/>
    </ligand>
</feature>
<evidence type="ECO:0000256" key="1">
    <source>
        <dbReference type="ARBA" id="ARBA00004123"/>
    </source>
</evidence>
<dbReference type="GO" id="GO:0030488">
    <property type="term" value="P:tRNA methylation"/>
    <property type="evidence" value="ECO:0007669"/>
    <property type="project" value="UniProtKB-ARBA"/>
</dbReference>
<keyword evidence="5 10" id="KW-0808">Transferase</keyword>
<keyword evidence="9" id="KW-0539">Nucleus</keyword>
<dbReference type="Pfam" id="PF01189">
    <property type="entry name" value="Methyltr_RsmB-F"/>
    <property type="match status" value="1"/>
</dbReference>
<reference evidence="14" key="1">
    <citation type="submission" date="2025-08" db="UniProtKB">
        <authorList>
            <consortium name="RefSeq"/>
        </authorList>
    </citation>
    <scope>IDENTIFICATION</scope>
</reference>
<dbReference type="EC" id="2.1.1.203" evidence="2"/>